<feature type="transmembrane region" description="Helical" evidence="5">
    <location>
        <begin position="168"/>
        <end position="191"/>
    </location>
</feature>
<dbReference type="AlphaFoldDB" id="A0A0H1RHH7"/>
<keyword evidence="3 5" id="KW-1133">Transmembrane helix</keyword>
<keyword evidence="2 5" id="KW-0812">Transmembrane</keyword>
<dbReference type="InterPro" id="IPR002781">
    <property type="entry name" value="TM_pro_TauE-like"/>
</dbReference>
<dbReference type="PATRIC" id="fig|1225564.3.peg.6540"/>
<dbReference type="Pfam" id="PF01925">
    <property type="entry name" value="TauE"/>
    <property type="match status" value="1"/>
</dbReference>
<comment type="caution">
    <text evidence="6">The sequence shown here is derived from an EMBL/GenBank/DDBJ whole genome shotgun (WGS) entry which is preliminary data.</text>
</comment>
<dbReference type="Proteomes" id="UP000035489">
    <property type="component" value="Unassembled WGS sequence"/>
</dbReference>
<feature type="transmembrane region" description="Helical" evidence="5">
    <location>
        <begin position="100"/>
        <end position="121"/>
    </location>
</feature>
<keyword evidence="5" id="KW-1003">Cell membrane</keyword>
<feature type="transmembrane region" description="Helical" evidence="5">
    <location>
        <begin position="226"/>
        <end position="244"/>
    </location>
</feature>
<dbReference type="InterPro" id="IPR051598">
    <property type="entry name" value="TSUP/Inactive_protease-like"/>
</dbReference>
<comment type="subcellular location">
    <subcellularLocation>
        <location evidence="5">Cell membrane</location>
        <topology evidence="5">Multi-pass membrane protein</topology>
    </subcellularLocation>
    <subcellularLocation>
        <location evidence="1">Membrane</location>
        <topology evidence="1">Multi-pass membrane protein</topology>
    </subcellularLocation>
</comment>
<evidence type="ECO:0000313" key="7">
    <source>
        <dbReference type="Proteomes" id="UP000035489"/>
    </source>
</evidence>
<keyword evidence="4 5" id="KW-0472">Membrane</keyword>
<evidence type="ECO:0000256" key="4">
    <source>
        <dbReference type="ARBA" id="ARBA00023136"/>
    </source>
</evidence>
<dbReference type="GO" id="GO:0005886">
    <property type="term" value="C:plasma membrane"/>
    <property type="evidence" value="ECO:0007669"/>
    <property type="project" value="UniProtKB-SubCell"/>
</dbReference>
<feature type="transmembrane region" description="Helical" evidence="5">
    <location>
        <begin position="6"/>
        <end position="30"/>
    </location>
</feature>
<evidence type="ECO:0000256" key="2">
    <source>
        <dbReference type="ARBA" id="ARBA00022692"/>
    </source>
</evidence>
<reference evidence="6 7" key="1">
    <citation type="submission" date="2015-05" db="EMBL/GenBank/DDBJ databases">
        <title>Draft genome sequence of Microvirga vignae strain BR3299, a novel nitrogen fixing bacteria isolated from Brazil semi-aired region.</title>
        <authorList>
            <person name="Zilli J.E."/>
            <person name="Passos S.R."/>
            <person name="Leite J."/>
            <person name="Baldani J.I."/>
            <person name="Xavier G.R."/>
            <person name="Rumjaneck N.G."/>
            <person name="Simoes-Araujo J.L."/>
        </authorList>
    </citation>
    <scope>NUCLEOTIDE SEQUENCE [LARGE SCALE GENOMIC DNA]</scope>
    <source>
        <strain evidence="6 7">BR3299</strain>
    </source>
</reference>
<gene>
    <name evidence="6" type="ORF">AA309_02350</name>
</gene>
<evidence type="ECO:0000313" key="6">
    <source>
        <dbReference type="EMBL" id="KLK94648.1"/>
    </source>
</evidence>
<evidence type="ECO:0000256" key="3">
    <source>
        <dbReference type="ARBA" id="ARBA00022989"/>
    </source>
</evidence>
<keyword evidence="7" id="KW-1185">Reference proteome</keyword>
<dbReference type="RefSeq" id="WP_047187383.1">
    <property type="nucleotide sequence ID" value="NZ_LCYG01000008.1"/>
</dbReference>
<proteinExistence type="inferred from homology"/>
<comment type="similarity">
    <text evidence="5">Belongs to the 4-toluene sulfonate uptake permease (TSUP) (TC 2.A.102) family.</text>
</comment>
<evidence type="ECO:0000256" key="5">
    <source>
        <dbReference type="RuleBase" id="RU363041"/>
    </source>
</evidence>
<organism evidence="6 7">
    <name type="scientific">Microvirga vignae</name>
    <dbReference type="NCBI Taxonomy" id="1225564"/>
    <lineage>
        <taxon>Bacteria</taxon>
        <taxon>Pseudomonadati</taxon>
        <taxon>Pseudomonadota</taxon>
        <taxon>Alphaproteobacteria</taxon>
        <taxon>Hyphomicrobiales</taxon>
        <taxon>Methylobacteriaceae</taxon>
        <taxon>Microvirga</taxon>
    </lineage>
</organism>
<dbReference type="EMBL" id="LCYG01000008">
    <property type="protein sequence ID" value="KLK94648.1"/>
    <property type="molecule type" value="Genomic_DNA"/>
</dbReference>
<feature type="transmembrane region" description="Helical" evidence="5">
    <location>
        <begin position="78"/>
        <end position="94"/>
    </location>
</feature>
<sequence length="249" mass="25714">MISGELAFYVVLGFGAQLVDGALGMAYGLIATSALLAAGAPPAISSASVHAAEVVTTGLAGASHVWHQNVDWRTFRRLAAAGVMGGVIGAYILTELPEKPMKVFVTLYLFGMALLILLRVIRGDVERKKVRGTLPIGLVGGFLDAIGGGGWGSIVNSTLIARGETPRISIGSVSLAEFVVTAAISATFVMALELTTYGRVVLGLIIGGALAAPFAGWFSRVLPQKVLMGLVALVVSALAVYNFVQLGST</sequence>
<dbReference type="PANTHER" id="PTHR43701">
    <property type="entry name" value="MEMBRANE TRANSPORTER PROTEIN MJ0441-RELATED"/>
    <property type="match status" value="1"/>
</dbReference>
<dbReference type="PANTHER" id="PTHR43701:SF12">
    <property type="entry name" value="MEMBRANE TRANSPORTER PROTEIN YTNM-RELATED"/>
    <property type="match status" value="1"/>
</dbReference>
<dbReference type="OrthoDB" id="45564at2"/>
<protein>
    <recommendedName>
        <fullName evidence="5">Probable membrane transporter protein</fullName>
    </recommendedName>
</protein>
<accession>A0A0H1RHH7</accession>
<feature type="transmembrane region" description="Helical" evidence="5">
    <location>
        <begin position="197"/>
        <end position="219"/>
    </location>
</feature>
<name>A0A0H1RHH7_9HYPH</name>
<evidence type="ECO:0000256" key="1">
    <source>
        <dbReference type="ARBA" id="ARBA00004141"/>
    </source>
</evidence>